<feature type="binding site" evidence="6">
    <location>
        <position position="77"/>
    </location>
    <ligand>
        <name>substrate</name>
    </ligand>
</feature>
<dbReference type="PRINTS" id="PR00599">
    <property type="entry name" value="MAPEPTIDASE"/>
</dbReference>
<dbReference type="Pfam" id="PF00557">
    <property type="entry name" value="Peptidase_M24"/>
    <property type="match status" value="1"/>
</dbReference>
<accession>A0AA46AKD5</accession>
<comment type="caution">
    <text evidence="9">The sequence shown here is derived from an EMBL/GenBank/DDBJ whole genome shotgun (WGS) entry which is preliminary data.</text>
</comment>
<dbReference type="PANTHER" id="PTHR43330:SF27">
    <property type="entry name" value="METHIONINE AMINOPEPTIDASE"/>
    <property type="match status" value="1"/>
</dbReference>
<dbReference type="HAMAP" id="MF_01974">
    <property type="entry name" value="MetAP_1"/>
    <property type="match status" value="1"/>
</dbReference>
<reference evidence="9" key="1">
    <citation type="submission" date="2017-05" db="EMBL/GenBank/DDBJ databases">
        <authorList>
            <person name="Varghese N."/>
            <person name="Submissions S."/>
        </authorList>
    </citation>
    <scope>NUCLEOTIDE SEQUENCE</scope>
    <source>
        <strain evidence="9">Su22</strain>
    </source>
</reference>
<evidence type="ECO:0000256" key="6">
    <source>
        <dbReference type="HAMAP-Rule" id="MF_01974"/>
    </source>
</evidence>
<dbReference type="EC" id="3.4.11.18" evidence="6 7"/>
<feature type="binding site" evidence="6">
    <location>
        <position position="232"/>
    </location>
    <ligand>
        <name>a divalent metal cation</name>
        <dbReference type="ChEBI" id="CHEBI:60240"/>
        <label>2</label>
        <note>catalytic</note>
    </ligand>
</feature>
<dbReference type="RefSeq" id="WP_283410654.1">
    <property type="nucleotide sequence ID" value="NZ_FXUF01000019.1"/>
</dbReference>
<comment type="function">
    <text evidence="1 6">Removes the N-terminal methionine from nascent proteins. The N-terminal methionine is often cleaved when the second residue in the primary sequence is small and uncharged (Met-Ala-, Cys, Gly, Pro, Ser, Thr, or Val). Requires deformylation of the N(alpha)-formylated initiator methionine before it can be hydrolyzed.</text>
</comment>
<feature type="domain" description="Peptidase M24" evidence="8">
    <location>
        <begin position="11"/>
        <end position="239"/>
    </location>
</feature>
<feature type="binding site" evidence="6">
    <location>
        <position position="201"/>
    </location>
    <ligand>
        <name>a divalent metal cation</name>
        <dbReference type="ChEBI" id="CHEBI:60240"/>
        <label>2</label>
        <note>catalytic</note>
    </ligand>
</feature>
<keyword evidence="5 6" id="KW-0378">Hydrolase</keyword>
<dbReference type="SUPFAM" id="SSF55920">
    <property type="entry name" value="Creatinase/aminopeptidase"/>
    <property type="match status" value="1"/>
</dbReference>
<dbReference type="AlphaFoldDB" id="A0AA46AKD5"/>
<comment type="cofactor">
    <cofactor evidence="6">
        <name>Co(2+)</name>
        <dbReference type="ChEBI" id="CHEBI:48828"/>
    </cofactor>
    <cofactor evidence="6">
        <name>Zn(2+)</name>
        <dbReference type="ChEBI" id="CHEBI:29105"/>
    </cofactor>
    <cofactor evidence="6">
        <name>Mn(2+)</name>
        <dbReference type="ChEBI" id="CHEBI:29035"/>
    </cofactor>
    <cofactor evidence="6">
        <name>Fe(2+)</name>
        <dbReference type="ChEBI" id="CHEBI:29033"/>
    </cofactor>
    <text evidence="6">Binds 2 divalent metal cations per subunit. Has a high-affinity and a low affinity metal-binding site. The true nature of the physiological cofactor is under debate. The enzyme is active with cobalt, zinc, manganese or divalent iron ions. Most likely, methionine aminopeptidases function as mononuclear Fe(2+)-metalloproteases under physiological conditions, and the catalytically relevant metal-binding site has been assigned to the histidine-containing high-affinity site.</text>
</comment>
<comment type="subunit">
    <text evidence="6">Monomer.</text>
</comment>
<evidence type="ECO:0000256" key="7">
    <source>
        <dbReference type="RuleBase" id="RU003653"/>
    </source>
</evidence>
<organism evidence="9 10">
    <name type="scientific">Anoxynatronum buryatiense</name>
    <dbReference type="NCBI Taxonomy" id="489973"/>
    <lineage>
        <taxon>Bacteria</taxon>
        <taxon>Bacillati</taxon>
        <taxon>Bacillota</taxon>
        <taxon>Clostridia</taxon>
        <taxon>Eubacteriales</taxon>
        <taxon>Clostridiaceae</taxon>
        <taxon>Anoxynatronum</taxon>
    </lineage>
</organism>
<dbReference type="EMBL" id="FXUF01000019">
    <property type="protein sequence ID" value="SMP69583.1"/>
    <property type="molecule type" value="Genomic_DNA"/>
</dbReference>
<dbReference type="InterPro" id="IPR001714">
    <property type="entry name" value="Pept_M24_MAP"/>
</dbReference>
<proteinExistence type="inferred from homology"/>
<feature type="binding site" evidence="6">
    <location>
        <position position="105"/>
    </location>
    <ligand>
        <name>a divalent metal cation</name>
        <dbReference type="ChEBI" id="CHEBI:60240"/>
        <label>1</label>
    </ligand>
</feature>
<dbReference type="CDD" id="cd01086">
    <property type="entry name" value="MetAP1"/>
    <property type="match status" value="1"/>
</dbReference>
<dbReference type="Gene3D" id="3.90.230.10">
    <property type="entry name" value="Creatinase/methionine aminopeptidase superfamily"/>
    <property type="match status" value="1"/>
</dbReference>
<evidence type="ECO:0000259" key="8">
    <source>
        <dbReference type="Pfam" id="PF00557"/>
    </source>
</evidence>
<sequence length="251" mass="27226">MINIRSRQEIEQIRKAGVIVAEVHDLMKQMVRPGITTIELDEAAEAHIRSRGGVPAFKGYSGFPASICSSINHQVVHGIPGQVQLVEGDMISIDTGVQLNGYFADAAKTYPVGTISTQTQRLIDITRNSFYEGIRYAREGYRLSDISHAIQSYVEAAGFSVVRNYVGHGIGTALHEEPQIPNFGLAGKGPRLKSGMVLAIEPMINQGTYQVNVMPDGWTVITADGECSSHHEHTIAITDGEPELLTVLNAG</sequence>
<evidence type="ECO:0000313" key="9">
    <source>
        <dbReference type="EMBL" id="SMP69583.1"/>
    </source>
</evidence>
<evidence type="ECO:0000256" key="5">
    <source>
        <dbReference type="ARBA" id="ARBA00022801"/>
    </source>
</evidence>
<comment type="catalytic activity">
    <reaction evidence="6 7">
        <text>Release of N-terminal amino acids, preferentially methionine, from peptides and arylamides.</text>
        <dbReference type="EC" id="3.4.11.18"/>
    </reaction>
</comment>
<dbReference type="GO" id="GO:0046872">
    <property type="term" value="F:metal ion binding"/>
    <property type="evidence" value="ECO:0007669"/>
    <property type="project" value="UniProtKB-UniRule"/>
</dbReference>
<keyword evidence="10" id="KW-1185">Reference proteome</keyword>
<keyword evidence="4 6" id="KW-0479">Metal-binding</keyword>
<dbReference type="NCBIfam" id="TIGR00500">
    <property type="entry name" value="met_pdase_I"/>
    <property type="match status" value="1"/>
</dbReference>
<dbReference type="PROSITE" id="PS00680">
    <property type="entry name" value="MAP_1"/>
    <property type="match status" value="1"/>
</dbReference>
<feature type="binding site" evidence="6">
    <location>
        <position position="94"/>
    </location>
    <ligand>
        <name>a divalent metal cation</name>
        <dbReference type="ChEBI" id="CHEBI:60240"/>
        <label>1</label>
    </ligand>
</feature>
<comment type="similarity">
    <text evidence="6">Belongs to the peptidase M24A family. Methionine aminopeptidase type 1 subfamily.</text>
</comment>
<feature type="binding site" evidence="6">
    <location>
        <position position="168"/>
    </location>
    <ligand>
        <name>a divalent metal cation</name>
        <dbReference type="ChEBI" id="CHEBI:60240"/>
        <label>2</label>
        <note>catalytic</note>
    </ligand>
</feature>
<dbReference type="Proteomes" id="UP001158066">
    <property type="component" value="Unassembled WGS sequence"/>
</dbReference>
<name>A0AA46AKD5_9CLOT</name>
<evidence type="ECO:0000256" key="2">
    <source>
        <dbReference type="ARBA" id="ARBA00022438"/>
    </source>
</evidence>
<feature type="binding site" evidence="6">
    <location>
        <position position="175"/>
    </location>
    <ligand>
        <name>substrate</name>
    </ligand>
</feature>
<feature type="binding site" evidence="6">
    <location>
        <position position="105"/>
    </location>
    <ligand>
        <name>a divalent metal cation</name>
        <dbReference type="ChEBI" id="CHEBI:60240"/>
        <label>2</label>
        <note>catalytic</note>
    </ligand>
</feature>
<keyword evidence="2 6" id="KW-0031">Aminopeptidase</keyword>
<dbReference type="InterPro" id="IPR002467">
    <property type="entry name" value="Pept_M24A_MAP1"/>
</dbReference>
<evidence type="ECO:0000256" key="3">
    <source>
        <dbReference type="ARBA" id="ARBA00022670"/>
    </source>
</evidence>
<dbReference type="PANTHER" id="PTHR43330">
    <property type="entry name" value="METHIONINE AMINOPEPTIDASE"/>
    <property type="match status" value="1"/>
</dbReference>
<feature type="binding site" evidence="6">
    <location>
        <position position="232"/>
    </location>
    <ligand>
        <name>a divalent metal cation</name>
        <dbReference type="ChEBI" id="CHEBI:60240"/>
        <label>1</label>
    </ligand>
</feature>
<dbReference type="GO" id="GO:0070006">
    <property type="term" value="F:metalloaminopeptidase activity"/>
    <property type="evidence" value="ECO:0007669"/>
    <property type="project" value="UniProtKB-UniRule"/>
</dbReference>
<keyword evidence="3 6" id="KW-0645">Protease</keyword>
<gene>
    <name evidence="6" type="primary">map</name>
    <name evidence="9" type="ORF">SAMN06296020_11923</name>
</gene>
<dbReference type="GO" id="GO:0006508">
    <property type="term" value="P:proteolysis"/>
    <property type="evidence" value="ECO:0007669"/>
    <property type="project" value="UniProtKB-KW"/>
</dbReference>
<dbReference type="GO" id="GO:0005829">
    <property type="term" value="C:cytosol"/>
    <property type="evidence" value="ECO:0007669"/>
    <property type="project" value="TreeGrafter"/>
</dbReference>
<dbReference type="GO" id="GO:0004239">
    <property type="term" value="F:initiator methionyl aminopeptidase activity"/>
    <property type="evidence" value="ECO:0007669"/>
    <property type="project" value="UniProtKB-UniRule"/>
</dbReference>
<evidence type="ECO:0000256" key="1">
    <source>
        <dbReference type="ARBA" id="ARBA00002521"/>
    </source>
</evidence>
<evidence type="ECO:0000256" key="4">
    <source>
        <dbReference type="ARBA" id="ARBA00022723"/>
    </source>
</evidence>
<evidence type="ECO:0000313" key="10">
    <source>
        <dbReference type="Proteomes" id="UP001158066"/>
    </source>
</evidence>
<protein>
    <recommendedName>
        <fullName evidence="6 7">Methionine aminopeptidase</fullName>
        <shortName evidence="6">MAP</shortName>
        <shortName evidence="6">MetAP</shortName>
        <ecNumber evidence="6 7">3.4.11.18</ecNumber>
    </recommendedName>
    <alternativeName>
        <fullName evidence="6">Peptidase M</fullName>
    </alternativeName>
</protein>
<dbReference type="InterPro" id="IPR000994">
    <property type="entry name" value="Pept_M24"/>
</dbReference>
<dbReference type="InterPro" id="IPR036005">
    <property type="entry name" value="Creatinase/aminopeptidase-like"/>
</dbReference>